<feature type="domain" description="Lipid/polyisoprenoid-binding YceI-like" evidence="2">
    <location>
        <begin position="28"/>
        <end position="191"/>
    </location>
</feature>
<gene>
    <name evidence="3" type="ORF">EIP75_13815</name>
</gene>
<feature type="chain" id="PRO_5018992050" evidence="1">
    <location>
        <begin position="25"/>
        <end position="193"/>
    </location>
</feature>
<feature type="signal peptide" evidence="1">
    <location>
        <begin position="1"/>
        <end position="24"/>
    </location>
</feature>
<dbReference type="Gene3D" id="2.40.128.110">
    <property type="entry name" value="Lipid/polyisoprenoid-binding, YceI-like"/>
    <property type="match status" value="1"/>
</dbReference>
<evidence type="ECO:0000256" key="1">
    <source>
        <dbReference type="SAM" id="SignalP"/>
    </source>
</evidence>
<reference evidence="3 4" key="1">
    <citation type="submission" date="2018-12" db="EMBL/GenBank/DDBJ databases">
        <title>The whole draft genome of Aquabacterium sp. SJQ9.</title>
        <authorList>
            <person name="Sun L."/>
            <person name="Gao X."/>
            <person name="Chen W."/>
            <person name="Huang K."/>
        </authorList>
    </citation>
    <scope>NUCLEOTIDE SEQUENCE [LARGE SCALE GENOMIC DNA]</scope>
    <source>
        <strain evidence="3 4">SJQ9</strain>
    </source>
</reference>
<proteinExistence type="predicted"/>
<dbReference type="InterPro" id="IPR036761">
    <property type="entry name" value="TTHA0802/YceI-like_sf"/>
</dbReference>
<comment type="caution">
    <text evidence="3">The sequence shown here is derived from an EMBL/GenBank/DDBJ whole genome shotgun (WGS) entry which is preliminary data.</text>
</comment>
<dbReference type="Proteomes" id="UP000269265">
    <property type="component" value="Unassembled WGS sequence"/>
</dbReference>
<evidence type="ECO:0000313" key="4">
    <source>
        <dbReference type="Proteomes" id="UP000269265"/>
    </source>
</evidence>
<dbReference type="Pfam" id="PF04264">
    <property type="entry name" value="YceI"/>
    <property type="match status" value="1"/>
</dbReference>
<keyword evidence="1" id="KW-0732">Signal</keyword>
<dbReference type="OrthoDB" id="9811006at2"/>
<dbReference type="InterPro" id="IPR007372">
    <property type="entry name" value="Lipid/polyisoprenoid-bd_YceI"/>
</dbReference>
<dbReference type="SUPFAM" id="SSF101874">
    <property type="entry name" value="YceI-like"/>
    <property type="match status" value="1"/>
</dbReference>
<evidence type="ECO:0000313" key="3">
    <source>
        <dbReference type="EMBL" id="RRS03668.1"/>
    </source>
</evidence>
<keyword evidence="4" id="KW-1185">Reference proteome</keyword>
<accession>A0A426VAB6</accession>
<dbReference type="EMBL" id="RSED01000010">
    <property type="protein sequence ID" value="RRS03668.1"/>
    <property type="molecule type" value="Genomic_DNA"/>
</dbReference>
<organism evidence="3 4">
    <name type="scientific">Aquabacterium soli</name>
    <dbReference type="NCBI Taxonomy" id="2493092"/>
    <lineage>
        <taxon>Bacteria</taxon>
        <taxon>Pseudomonadati</taxon>
        <taxon>Pseudomonadota</taxon>
        <taxon>Betaproteobacteria</taxon>
        <taxon>Burkholderiales</taxon>
        <taxon>Aquabacterium</taxon>
    </lineage>
</organism>
<dbReference type="PANTHER" id="PTHR34406">
    <property type="entry name" value="PROTEIN YCEI"/>
    <property type="match status" value="1"/>
</dbReference>
<dbReference type="SMART" id="SM00867">
    <property type="entry name" value="YceI"/>
    <property type="match status" value="1"/>
</dbReference>
<name>A0A426VAB6_9BURK</name>
<evidence type="ECO:0000259" key="2">
    <source>
        <dbReference type="SMART" id="SM00867"/>
    </source>
</evidence>
<dbReference type="PANTHER" id="PTHR34406:SF2">
    <property type="entry name" value="PERIPLASMIC PROTEIN"/>
    <property type="match status" value="1"/>
</dbReference>
<protein>
    <submittedName>
        <fullName evidence="3">Polyisoprenoid-binding protein</fullName>
    </submittedName>
</protein>
<dbReference type="RefSeq" id="WP_125243874.1">
    <property type="nucleotide sequence ID" value="NZ_RSED01000010.1"/>
</dbReference>
<sequence>MTRTPILSALTAAVLAAAFGAAQAAPATYKIDPTHTFVTFEAKHFGTSTNRGRFDKKAGTVTLDKAAKTGKAEITIETGSINTGTGPFDGHLKGKDFLSAEAFPTATFVSDQFKFDGDKVTEVVGKLTLLGKTQPVTLKATSFNCYDNPMLKREVCGGDFETTIKRSEYGITYGLPGIPDEIKLDIQIEAVKQ</sequence>
<dbReference type="AlphaFoldDB" id="A0A426VAB6"/>